<sequence>MKELAVVDSFRAKKLDEKTVEHMMRDLQAKAQAVGADAVIQVRRLRTNHEGFVSNPRTPFPSVMQGKWNEYFFRGTAVKYTR</sequence>
<accession>A0A2Z4Y6N9</accession>
<dbReference type="Proteomes" id="UP000262583">
    <property type="component" value="Chromosome"/>
</dbReference>
<reference evidence="1 2" key="1">
    <citation type="submission" date="2018-05" db="EMBL/GenBank/DDBJ databases">
        <title>A metagenomic window into the 2 km-deep terrestrial subsurface aquifer revealed taxonomically and functionally diverse microbial community comprising novel uncultured bacterial lineages.</title>
        <authorList>
            <person name="Kadnikov V.V."/>
            <person name="Mardanov A.V."/>
            <person name="Beletsky A.V."/>
            <person name="Banks D."/>
            <person name="Pimenov N.V."/>
            <person name="Frank Y.A."/>
            <person name="Karnachuk O.V."/>
            <person name="Ravin N.V."/>
        </authorList>
    </citation>
    <scope>NUCLEOTIDE SEQUENCE [LARGE SCALE GENOMIC DNA]</scope>
    <source>
        <strain evidence="1">BY</strain>
    </source>
</reference>
<gene>
    <name evidence="1" type="ORF">BRCON_1308</name>
</gene>
<dbReference type="Gene3D" id="3.30.110.70">
    <property type="entry name" value="Hypothetical protein apc22750. Chain B"/>
    <property type="match status" value="1"/>
</dbReference>
<evidence type="ECO:0000313" key="2">
    <source>
        <dbReference type="Proteomes" id="UP000262583"/>
    </source>
</evidence>
<proteinExistence type="predicted"/>
<evidence type="ECO:0000313" key="1">
    <source>
        <dbReference type="EMBL" id="AXA36085.1"/>
    </source>
</evidence>
<dbReference type="KEGG" id="schv:BRCON_1308"/>
<dbReference type="EMBL" id="CP030759">
    <property type="protein sequence ID" value="AXA36085.1"/>
    <property type="molecule type" value="Genomic_DNA"/>
</dbReference>
<organism evidence="1 2">
    <name type="scientific">Sumerlaea chitinivorans</name>
    <dbReference type="NCBI Taxonomy" id="2250252"/>
    <lineage>
        <taxon>Bacteria</taxon>
        <taxon>Candidatus Sumerlaeota</taxon>
        <taxon>Candidatus Sumerlaeia</taxon>
        <taxon>Candidatus Sumerlaeales</taxon>
        <taxon>Candidatus Sumerlaeaceae</taxon>
        <taxon>Candidatus Sumerlaea</taxon>
    </lineage>
</organism>
<name>A0A2Z4Y6N9_SUMC1</name>
<protein>
    <submittedName>
        <fullName evidence="1">Uncharacterized protein</fullName>
    </submittedName>
</protein>
<dbReference type="AlphaFoldDB" id="A0A2Z4Y6N9"/>